<reference evidence="1 2" key="1">
    <citation type="submission" date="2014-12" db="EMBL/GenBank/DDBJ databases">
        <title>Comparative genomics of the lactic acid bacteria isolated from the honey bee gut.</title>
        <authorList>
            <person name="Ellegaard K.M."/>
            <person name="Tamarit D."/>
            <person name="Javelind E."/>
            <person name="Olofsson T."/>
            <person name="Andersson S.G."/>
            <person name="Vasquez A."/>
        </authorList>
    </citation>
    <scope>NUCLEOTIDE SEQUENCE [LARGE SCALE GENOMIC DNA]</scope>
    <source>
        <strain evidence="1 2">Biut2</strain>
    </source>
</reference>
<protein>
    <submittedName>
        <fullName evidence="1">Uncharacterized protein</fullName>
    </submittedName>
</protein>
<organism evidence="1 2">
    <name type="scientific">Lactobacillus kullabergensis</name>
    <dbReference type="NCBI Taxonomy" id="1218493"/>
    <lineage>
        <taxon>Bacteria</taxon>
        <taxon>Bacillati</taxon>
        <taxon>Bacillota</taxon>
        <taxon>Bacilli</taxon>
        <taxon>Lactobacillales</taxon>
        <taxon>Lactobacillaceae</taxon>
        <taxon>Lactobacillus</taxon>
    </lineage>
</organism>
<proteinExistence type="predicted"/>
<dbReference type="AlphaFoldDB" id="A0A0F4LNT9"/>
<accession>A0A0F4LNT9</accession>
<comment type="caution">
    <text evidence="1">The sequence shown here is derived from an EMBL/GenBank/DDBJ whole genome shotgun (WGS) entry which is preliminary data.</text>
</comment>
<dbReference type="OrthoDB" id="2328376at2"/>
<name>A0A0F4LNT9_9LACO</name>
<dbReference type="EMBL" id="JXBY01000001">
    <property type="protein sequence ID" value="KJY59266.1"/>
    <property type="molecule type" value="Genomic_DNA"/>
</dbReference>
<dbReference type="RefSeq" id="WP_045927263.1">
    <property type="nucleotide sequence ID" value="NZ_JBHSZS010000027.1"/>
</dbReference>
<dbReference type="STRING" id="1218493.JF76_00190"/>
<sequence length="159" mass="17910">MVQDLKTKINVRDGKDLSNDTNYVPSTFAKVHVSKTSPIQSRLDQGLRDIIGSSFLLVGIEKQNSVDRGTGEVHTATIYTVRIISRKAKAFRELIQIKVKDSKPIVKQEEIDLVMMQQSKPIILRFENVAHYAYMGGETLNATGVDRLNVNIKDAMNYE</sequence>
<evidence type="ECO:0000313" key="1">
    <source>
        <dbReference type="EMBL" id="KJY59266.1"/>
    </source>
</evidence>
<gene>
    <name evidence="1" type="ORF">JF76_00190</name>
</gene>
<dbReference type="PATRIC" id="fig|1218493.3.peg.19"/>
<dbReference type="Proteomes" id="UP000033533">
    <property type="component" value="Unassembled WGS sequence"/>
</dbReference>
<dbReference type="HOGENOM" id="CLU_1658577_0_0_9"/>
<evidence type="ECO:0000313" key="2">
    <source>
        <dbReference type="Proteomes" id="UP000033533"/>
    </source>
</evidence>